<reference evidence="1 2" key="2">
    <citation type="submission" date="2018-11" db="EMBL/GenBank/DDBJ databases">
        <authorList>
            <consortium name="Pathogen Informatics"/>
        </authorList>
    </citation>
    <scope>NUCLEOTIDE SEQUENCE [LARGE SCALE GENOMIC DNA]</scope>
</reference>
<organism evidence="3">
    <name type="scientific">Onchocerca flexuosa</name>
    <dbReference type="NCBI Taxonomy" id="387005"/>
    <lineage>
        <taxon>Eukaryota</taxon>
        <taxon>Metazoa</taxon>
        <taxon>Ecdysozoa</taxon>
        <taxon>Nematoda</taxon>
        <taxon>Chromadorea</taxon>
        <taxon>Rhabditida</taxon>
        <taxon>Spirurina</taxon>
        <taxon>Spiruromorpha</taxon>
        <taxon>Filarioidea</taxon>
        <taxon>Onchocercidae</taxon>
        <taxon>Onchocerca</taxon>
    </lineage>
</organism>
<dbReference type="EMBL" id="UZAJ01004346">
    <property type="protein sequence ID" value="VDO42363.1"/>
    <property type="molecule type" value="Genomic_DNA"/>
</dbReference>
<reference evidence="3" key="1">
    <citation type="submission" date="2016-06" db="UniProtKB">
        <authorList>
            <consortium name="WormBaseParasite"/>
        </authorList>
    </citation>
    <scope>IDENTIFICATION</scope>
</reference>
<dbReference type="AlphaFoldDB" id="A0A183HCJ5"/>
<sequence>MQVERNRGGDIHYFSDWPEYWNWQLPATSSSSQSDQYQSRSIAAWHACERDSISKSSDQDSASIIEWQLPERRPVIGANCLKHRLLRDFKSYLFITLTYQVPIYYDDPISHSSYY</sequence>
<accession>A0A183HCJ5</accession>
<evidence type="ECO:0000313" key="1">
    <source>
        <dbReference type="EMBL" id="VDO42363.1"/>
    </source>
</evidence>
<keyword evidence="2" id="KW-1185">Reference proteome</keyword>
<evidence type="ECO:0000313" key="2">
    <source>
        <dbReference type="Proteomes" id="UP000267606"/>
    </source>
</evidence>
<protein>
    <submittedName>
        <fullName evidence="1 3">Uncharacterized protein</fullName>
    </submittedName>
</protein>
<proteinExistence type="predicted"/>
<dbReference type="WBParaSite" id="OFLC_0000520601-mRNA-1">
    <property type="protein sequence ID" value="OFLC_0000520601-mRNA-1"/>
    <property type="gene ID" value="OFLC_0000520601"/>
</dbReference>
<name>A0A183HCJ5_9BILA</name>
<dbReference type="Proteomes" id="UP000267606">
    <property type="component" value="Unassembled WGS sequence"/>
</dbReference>
<evidence type="ECO:0000313" key="3">
    <source>
        <dbReference type="WBParaSite" id="OFLC_0000520601-mRNA-1"/>
    </source>
</evidence>
<gene>
    <name evidence="1" type="ORF">OFLC_LOCUS5204</name>
</gene>